<protein>
    <recommendedName>
        <fullName evidence="6">33 kDa chaperonin</fullName>
    </recommendedName>
    <alternativeName>
        <fullName evidence="6">Heat shock protein 33 homolog</fullName>
        <shortName evidence="6">HSP33</shortName>
    </alternativeName>
</protein>
<sequence length="296" mass="31042">MGDYAIRGLAGGGQVRLFVARTTELVDEHRRRHGTLPTATAALGRAVTAAALMGLTLKGERDRLTIQVRGDGPLGAIVVDADAKGHVRGYVHNPKVHLPPRADGKLDVAGAVGTSGHLYVIKDLGLREPYRGSVPLVSGELGDDFAYYFAVSEQIPSSVGLGVLVEPEGRVRAAGGFLLQVLPGAEEALVERLERRVAALASVSASIDRGLAPEELAAEVVGEPVEVAEAVPLSFACHCSRDRVKAVLASLGKDELARLVQEQGGAEVTCQFCNEVYRLSAEEVQALADAGEGTAP</sequence>
<dbReference type="PANTHER" id="PTHR30111">
    <property type="entry name" value="33 KDA CHAPERONIN"/>
    <property type="match status" value="1"/>
</dbReference>
<keyword evidence="2 6" id="KW-0862">Zinc</keyword>
<comment type="subcellular location">
    <subcellularLocation>
        <location evidence="6">Cytoplasm</location>
    </subcellularLocation>
</comment>
<evidence type="ECO:0000256" key="5">
    <source>
        <dbReference type="ARBA" id="ARBA00023284"/>
    </source>
</evidence>
<dbReference type="InterPro" id="IPR016154">
    <property type="entry name" value="Heat_shock_Hsp33_C"/>
</dbReference>
<dbReference type="NCBIfam" id="NF001033">
    <property type="entry name" value="PRK00114.1"/>
    <property type="match status" value="1"/>
</dbReference>
<comment type="caution">
    <text evidence="7">The sequence shown here is derived from an EMBL/GenBank/DDBJ whole genome shotgun (WGS) entry which is preliminary data.</text>
</comment>
<gene>
    <name evidence="6 7" type="primary">hslO</name>
    <name evidence="7" type="ORF">GCM10007043_21330</name>
</gene>
<feature type="disulfide bond" description="Redox-active" evidence="6">
    <location>
        <begin position="270"/>
        <end position="273"/>
    </location>
</feature>
<keyword evidence="1 6" id="KW-0963">Cytoplasm</keyword>
<evidence type="ECO:0000256" key="1">
    <source>
        <dbReference type="ARBA" id="ARBA00022490"/>
    </source>
</evidence>
<dbReference type="Proteomes" id="UP000637720">
    <property type="component" value="Unassembled WGS sequence"/>
</dbReference>
<dbReference type="SUPFAM" id="SSF118352">
    <property type="entry name" value="HSP33 redox switch-like"/>
    <property type="match status" value="1"/>
</dbReference>
<dbReference type="SUPFAM" id="SSF64397">
    <property type="entry name" value="Hsp33 domain"/>
    <property type="match status" value="1"/>
</dbReference>
<evidence type="ECO:0000256" key="2">
    <source>
        <dbReference type="ARBA" id="ARBA00022833"/>
    </source>
</evidence>
<dbReference type="RefSeq" id="WP_054671997.1">
    <property type="nucleotide sequence ID" value="NZ_BMOF01000059.1"/>
</dbReference>
<dbReference type="EMBL" id="BMOF01000059">
    <property type="protein sequence ID" value="GGK06939.1"/>
    <property type="molecule type" value="Genomic_DNA"/>
</dbReference>
<dbReference type="Pfam" id="PF01430">
    <property type="entry name" value="HSP33"/>
    <property type="match status" value="1"/>
</dbReference>
<evidence type="ECO:0000256" key="4">
    <source>
        <dbReference type="ARBA" id="ARBA00023186"/>
    </source>
</evidence>
<dbReference type="InterPro" id="IPR000397">
    <property type="entry name" value="Heat_shock_Hsp33"/>
</dbReference>
<dbReference type="Gene3D" id="3.55.30.10">
    <property type="entry name" value="Hsp33 domain"/>
    <property type="match status" value="1"/>
</dbReference>
<dbReference type="PIRSF" id="PIRSF005261">
    <property type="entry name" value="Heat_shock_Hsp33"/>
    <property type="match status" value="1"/>
</dbReference>
<keyword evidence="5 6" id="KW-0676">Redox-active center</keyword>
<dbReference type="CDD" id="cd00498">
    <property type="entry name" value="Hsp33"/>
    <property type="match status" value="1"/>
</dbReference>
<keyword evidence="8" id="KW-1185">Reference proteome</keyword>
<evidence type="ECO:0000256" key="6">
    <source>
        <dbReference type="HAMAP-Rule" id="MF_00117"/>
    </source>
</evidence>
<dbReference type="HAMAP" id="MF_00117">
    <property type="entry name" value="HslO"/>
    <property type="match status" value="1"/>
</dbReference>
<dbReference type="GO" id="GO:0005737">
    <property type="term" value="C:cytoplasm"/>
    <property type="evidence" value="ECO:0007669"/>
    <property type="project" value="UniProtKB-SubCell"/>
</dbReference>
<feature type="disulfide bond" description="Redox-active" evidence="6">
    <location>
        <begin position="237"/>
        <end position="239"/>
    </location>
</feature>
<evidence type="ECO:0000313" key="7">
    <source>
        <dbReference type="EMBL" id="GGK06939.1"/>
    </source>
</evidence>
<comment type="similarity">
    <text evidence="6">Belongs to the HSP33 family.</text>
</comment>
<reference evidence="7" key="1">
    <citation type="journal article" date="2014" name="Int. J. Syst. Evol. Microbiol.">
        <title>Complete genome sequence of Corynebacterium casei LMG S-19264T (=DSM 44701T), isolated from a smear-ripened cheese.</title>
        <authorList>
            <consortium name="US DOE Joint Genome Institute (JGI-PGF)"/>
            <person name="Walter F."/>
            <person name="Albersmeier A."/>
            <person name="Kalinowski J."/>
            <person name="Ruckert C."/>
        </authorList>
    </citation>
    <scope>NUCLEOTIDE SEQUENCE</scope>
    <source>
        <strain evidence="7">JCM 14719</strain>
    </source>
</reference>
<accession>A0A8J3BAQ7</accession>
<proteinExistence type="inferred from homology"/>
<dbReference type="InterPro" id="IPR016153">
    <property type="entry name" value="Heat_shock_Hsp33_N"/>
</dbReference>
<reference evidence="7" key="2">
    <citation type="submission" date="2020-09" db="EMBL/GenBank/DDBJ databases">
        <authorList>
            <person name="Sun Q."/>
            <person name="Ohkuma M."/>
        </authorList>
    </citation>
    <scope>NUCLEOTIDE SEQUENCE</scope>
    <source>
        <strain evidence="7">JCM 14719</strain>
    </source>
</reference>
<comment type="function">
    <text evidence="6">Redox regulated molecular chaperone. Protects both thermally unfolding and oxidatively damaged proteins from irreversible aggregation. Plays an important role in the bacterial defense system toward oxidative stress.</text>
</comment>
<dbReference type="GO" id="GO:0044183">
    <property type="term" value="F:protein folding chaperone"/>
    <property type="evidence" value="ECO:0007669"/>
    <property type="project" value="TreeGrafter"/>
</dbReference>
<dbReference type="AlphaFoldDB" id="A0A8J3BAQ7"/>
<organism evidence="7 8">
    <name type="scientific">Calditerricola satsumensis</name>
    <dbReference type="NCBI Taxonomy" id="373054"/>
    <lineage>
        <taxon>Bacteria</taxon>
        <taxon>Bacillati</taxon>
        <taxon>Bacillota</taxon>
        <taxon>Bacilli</taxon>
        <taxon>Bacillales</taxon>
        <taxon>Bacillaceae</taxon>
        <taxon>Calditerricola</taxon>
    </lineage>
</organism>
<keyword evidence="4 6" id="KW-0143">Chaperone</keyword>
<dbReference type="PANTHER" id="PTHR30111:SF1">
    <property type="entry name" value="33 KDA CHAPERONIN"/>
    <property type="match status" value="1"/>
</dbReference>
<comment type="PTM">
    <text evidence="6">Under oxidizing conditions two disulfide bonds are formed involving the reactive cysteines. Under reducing conditions zinc is bound to the reactive cysteines and the protein is inactive.</text>
</comment>
<dbReference type="Gene3D" id="3.90.1280.10">
    <property type="entry name" value="HSP33 redox switch-like"/>
    <property type="match status" value="1"/>
</dbReference>
<evidence type="ECO:0000313" key="8">
    <source>
        <dbReference type="Proteomes" id="UP000637720"/>
    </source>
</evidence>
<evidence type="ECO:0000256" key="3">
    <source>
        <dbReference type="ARBA" id="ARBA00023157"/>
    </source>
</evidence>
<keyword evidence="3 6" id="KW-1015">Disulfide bond</keyword>
<name>A0A8J3BAQ7_9BACI</name>
<dbReference type="GO" id="GO:0051082">
    <property type="term" value="F:unfolded protein binding"/>
    <property type="evidence" value="ECO:0007669"/>
    <property type="project" value="UniProtKB-UniRule"/>
</dbReference>
<dbReference type="GO" id="GO:0042026">
    <property type="term" value="P:protein refolding"/>
    <property type="evidence" value="ECO:0007669"/>
    <property type="project" value="TreeGrafter"/>
</dbReference>